<organism evidence="1 2">
    <name type="scientific">Brassica cretica</name>
    <name type="common">Mustard</name>
    <dbReference type="NCBI Taxonomy" id="69181"/>
    <lineage>
        <taxon>Eukaryota</taxon>
        <taxon>Viridiplantae</taxon>
        <taxon>Streptophyta</taxon>
        <taxon>Embryophyta</taxon>
        <taxon>Tracheophyta</taxon>
        <taxon>Spermatophyta</taxon>
        <taxon>Magnoliopsida</taxon>
        <taxon>eudicotyledons</taxon>
        <taxon>Gunneridae</taxon>
        <taxon>Pentapetalae</taxon>
        <taxon>rosids</taxon>
        <taxon>malvids</taxon>
        <taxon>Brassicales</taxon>
        <taxon>Brassicaceae</taxon>
        <taxon>Brassiceae</taxon>
        <taxon>Brassica</taxon>
    </lineage>
</organism>
<protein>
    <submittedName>
        <fullName evidence="1">Uncharacterized protein</fullName>
    </submittedName>
</protein>
<reference evidence="1 2" key="1">
    <citation type="journal article" date="2020" name="BMC Genomics">
        <title>Intraspecific diversification of the crop wild relative Brassica cretica Lam. using demographic model selection.</title>
        <authorList>
            <person name="Kioukis A."/>
            <person name="Michalopoulou V.A."/>
            <person name="Briers L."/>
            <person name="Pirintsos S."/>
            <person name="Studholme D.J."/>
            <person name="Pavlidis P."/>
            <person name="Sarris P.F."/>
        </authorList>
    </citation>
    <scope>NUCLEOTIDE SEQUENCE [LARGE SCALE GENOMIC DNA]</scope>
    <source>
        <strain evidence="2">cv. PFS-1207/04</strain>
    </source>
</reference>
<proteinExistence type="predicted"/>
<accession>A0ABQ7DPB3</accession>
<dbReference type="EMBL" id="QGKV02000649">
    <property type="protein sequence ID" value="KAF3578861.1"/>
    <property type="molecule type" value="Genomic_DNA"/>
</dbReference>
<evidence type="ECO:0000313" key="1">
    <source>
        <dbReference type="EMBL" id="KAF3578861.1"/>
    </source>
</evidence>
<comment type="caution">
    <text evidence="1">The sequence shown here is derived from an EMBL/GenBank/DDBJ whole genome shotgun (WGS) entry which is preliminary data.</text>
</comment>
<gene>
    <name evidence="1" type="ORF">DY000_02030927</name>
</gene>
<name>A0ABQ7DPB3_BRACR</name>
<sequence>MLQLPLSIDVEKLMSIDVRTSTSDDIQSWALIHTNVNHRNSWSFRLGSRPPEASPP</sequence>
<dbReference type="Proteomes" id="UP000266723">
    <property type="component" value="Unassembled WGS sequence"/>
</dbReference>
<evidence type="ECO:0000313" key="2">
    <source>
        <dbReference type="Proteomes" id="UP000266723"/>
    </source>
</evidence>
<keyword evidence="2" id="KW-1185">Reference proteome</keyword>